<evidence type="ECO:0000256" key="2">
    <source>
        <dbReference type="SAM" id="MobiDB-lite"/>
    </source>
</evidence>
<feature type="region of interest" description="Disordered" evidence="2">
    <location>
        <begin position="426"/>
        <end position="506"/>
    </location>
</feature>
<evidence type="ECO:0000313" key="4">
    <source>
        <dbReference type="Proteomes" id="UP000629468"/>
    </source>
</evidence>
<feature type="region of interest" description="Disordered" evidence="2">
    <location>
        <begin position="550"/>
        <end position="768"/>
    </location>
</feature>
<sequence length="929" mass="101290">MPVSIHTDVLSPRTELLSPPSSLTESQSSSPRARQSGRRSHGWKDRERELLRNKLSPRELVRLIIDSERESAKLHSTLSNTINLLDEESRKCATLERDAFSNFTRFNSARETAQATADSLARDLRVAQFELEHSRREAERLNDEVEAHKKFRDELETEYAKAKDMAYQYKRERLMDLARDEGRREGFEAGFKQAQADGHIRRQMREGATAGAAANGQRGHRPPPPSALRRPQRNEPPVIPSPLRPSEELPFEEMPSVPIVTPPEHVVHPDRGRLAPTHTGYSPTRPVPRSRAAADRSNAASPSIDHYEVSIPPQDIIEQTNNISQPAQTESKDEWVTGTQHREINGQTPDAPISNFAASNEGQHSHHHTGEPSILSHTAYDPERYTPIEPYARSQGNQPRVKFRRPSLKQAATSWYRTLSFRKKPPQKVVIDPSDGDSESITPTTPTAATSGPGPGTSTGIGTVPLSNRPQGVQVHPNKRHSKSASFSASIARPEGYPQGTGRRHRPGMSMDSIPMSQFDMLATPLPTTDTGYPNEAGAANIDAASLNSNGVAPSGKSQAQSISGRSGKSLGNGIGKKLSMIKENPLSRNTTPLRSIEQQGDNRGQLSRSPHLYKRPSALDDRRSMRSGRSAGSRMVAVNPDPESPDMNGQAQGQSQPLQIYSQPPPPEGSLRHHPGANFPPVIPLGTKKSGLSTASEGGPLETPTPMPRMSKGKGKELVPPEASRSDSSGINITIQTPSDPGRTPHADYFLPSKPPSRLDIPSHSTPRLTPSNALSANQVHGGVRHSTPKIFQAQKLPEKGPNEDDDFIPRMTIRKRIGPDGVYTVNNAGMTPGLVLHQPLPSRVPQFQQGAAGGHVPVTGNLGAELGRELHRTGSDSSLRSQGAYGKFDPDTYKDPALLWAGNAPPGAFGRPRSDTSSKRISYADPR</sequence>
<feature type="region of interest" description="Disordered" evidence="2">
    <location>
        <begin position="1"/>
        <end position="45"/>
    </location>
</feature>
<feature type="region of interest" description="Disordered" evidence="2">
    <location>
        <begin position="343"/>
        <end position="377"/>
    </location>
</feature>
<evidence type="ECO:0000313" key="3">
    <source>
        <dbReference type="EMBL" id="KAF7782774.1"/>
    </source>
</evidence>
<dbReference type="Proteomes" id="UP000629468">
    <property type="component" value="Unassembled WGS sequence"/>
</dbReference>
<feature type="coiled-coil region" evidence="1">
    <location>
        <begin position="124"/>
        <end position="172"/>
    </location>
</feature>
<feature type="compositionally biased region" description="Polar residues" evidence="2">
    <location>
        <begin position="587"/>
        <end position="609"/>
    </location>
</feature>
<dbReference type="EMBL" id="JABXXO010000003">
    <property type="protein sequence ID" value="KAF7782774.1"/>
    <property type="molecule type" value="Genomic_DNA"/>
</dbReference>
<accession>A0A8H7KJP8</accession>
<feature type="compositionally biased region" description="Low complexity" evidence="2">
    <location>
        <begin position="289"/>
        <end position="301"/>
    </location>
</feature>
<feature type="region of interest" description="Disordered" evidence="2">
    <location>
        <begin position="205"/>
        <end position="306"/>
    </location>
</feature>
<feature type="compositionally biased region" description="Low complexity" evidence="2">
    <location>
        <begin position="441"/>
        <end position="452"/>
    </location>
</feature>
<feature type="region of interest" description="Disordered" evidence="2">
    <location>
        <begin position="901"/>
        <end position="929"/>
    </location>
</feature>
<evidence type="ECO:0000256" key="1">
    <source>
        <dbReference type="SAM" id="Coils"/>
    </source>
</evidence>
<proteinExistence type="predicted"/>
<feature type="compositionally biased region" description="Polar residues" evidence="2">
    <location>
        <begin position="648"/>
        <end position="663"/>
    </location>
</feature>
<organism evidence="3 4">
    <name type="scientific">Agaricus bisporus var. burnettii</name>
    <dbReference type="NCBI Taxonomy" id="192524"/>
    <lineage>
        <taxon>Eukaryota</taxon>
        <taxon>Fungi</taxon>
        <taxon>Dikarya</taxon>
        <taxon>Basidiomycota</taxon>
        <taxon>Agaricomycotina</taxon>
        <taxon>Agaricomycetes</taxon>
        <taxon>Agaricomycetidae</taxon>
        <taxon>Agaricales</taxon>
        <taxon>Agaricineae</taxon>
        <taxon>Agaricaceae</taxon>
        <taxon>Agaricus</taxon>
    </lineage>
</organism>
<gene>
    <name evidence="3" type="ORF">Agabi119p4_2150</name>
</gene>
<dbReference type="AlphaFoldDB" id="A0A8H7KJP8"/>
<protein>
    <submittedName>
        <fullName evidence="3">Uncharacterized protein</fullName>
    </submittedName>
</protein>
<comment type="caution">
    <text evidence="3">The sequence shown here is derived from an EMBL/GenBank/DDBJ whole genome shotgun (WGS) entry which is preliminary data.</text>
</comment>
<feature type="compositionally biased region" description="Polar residues" evidence="2">
    <location>
        <begin position="727"/>
        <end position="740"/>
    </location>
</feature>
<feature type="compositionally biased region" description="Low complexity" evidence="2">
    <location>
        <begin position="10"/>
        <end position="32"/>
    </location>
</feature>
<keyword evidence="1" id="KW-0175">Coiled coil</keyword>
<reference evidence="3 4" key="1">
    <citation type="journal article" name="Sci. Rep.">
        <title>Telomere-to-telomere assembled and centromere annotated genomes of the two main subspecies of the button mushroom Agaricus bisporus reveal especially polymorphic chromosome ends.</title>
        <authorList>
            <person name="Sonnenberg A.S.M."/>
            <person name="Sedaghat-Telgerd N."/>
            <person name="Lavrijssen B."/>
            <person name="Ohm R.A."/>
            <person name="Hendrickx P.M."/>
            <person name="Scholtmeijer K."/>
            <person name="Baars J.J.P."/>
            <person name="van Peer A."/>
        </authorList>
    </citation>
    <scope>NUCLEOTIDE SEQUENCE [LARGE SCALE GENOMIC DNA]</scope>
    <source>
        <strain evidence="3 4">H119_p4</strain>
    </source>
</reference>
<name>A0A8H7KJP8_AGABI</name>
<feature type="compositionally biased region" description="Polar residues" evidence="2">
    <location>
        <begin position="550"/>
        <end position="567"/>
    </location>
</feature>